<proteinExistence type="predicted"/>
<reference evidence="1" key="2">
    <citation type="submission" date="2021-02" db="EMBL/GenBank/DDBJ databases">
        <authorList>
            <person name="Kimball J.A."/>
            <person name="Haas M.W."/>
            <person name="Macchietto M."/>
            <person name="Kono T."/>
            <person name="Duquette J."/>
            <person name="Shao M."/>
        </authorList>
    </citation>
    <scope>NUCLEOTIDE SEQUENCE</scope>
    <source>
        <tissue evidence="1">Fresh leaf tissue</tissue>
    </source>
</reference>
<sequence length="77" mass="7651">MSYPRLRATSTASTCDDCTPVTRCKANGGRAGAPDVDHSVGIPALAAVPVAAMAMGAAATRKMRAVAAGLVATPLPL</sequence>
<name>A0A8J5VK47_ZIZPA</name>
<reference evidence="1" key="1">
    <citation type="journal article" date="2021" name="bioRxiv">
        <title>Whole Genome Assembly and Annotation of Northern Wild Rice, Zizania palustris L., Supports a Whole Genome Duplication in the Zizania Genus.</title>
        <authorList>
            <person name="Haas M."/>
            <person name="Kono T."/>
            <person name="Macchietto M."/>
            <person name="Millas R."/>
            <person name="McGilp L."/>
            <person name="Shao M."/>
            <person name="Duquette J."/>
            <person name="Hirsch C.N."/>
            <person name="Kimball J."/>
        </authorList>
    </citation>
    <scope>NUCLEOTIDE SEQUENCE</scope>
    <source>
        <tissue evidence="1">Fresh leaf tissue</tissue>
    </source>
</reference>
<organism evidence="1 2">
    <name type="scientific">Zizania palustris</name>
    <name type="common">Northern wild rice</name>
    <dbReference type="NCBI Taxonomy" id="103762"/>
    <lineage>
        <taxon>Eukaryota</taxon>
        <taxon>Viridiplantae</taxon>
        <taxon>Streptophyta</taxon>
        <taxon>Embryophyta</taxon>
        <taxon>Tracheophyta</taxon>
        <taxon>Spermatophyta</taxon>
        <taxon>Magnoliopsida</taxon>
        <taxon>Liliopsida</taxon>
        <taxon>Poales</taxon>
        <taxon>Poaceae</taxon>
        <taxon>BOP clade</taxon>
        <taxon>Oryzoideae</taxon>
        <taxon>Oryzeae</taxon>
        <taxon>Zizaniinae</taxon>
        <taxon>Zizania</taxon>
    </lineage>
</organism>
<evidence type="ECO:0000313" key="2">
    <source>
        <dbReference type="Proteomes" id="UP000729402"/>
    </source>
</evidence>
<dbReference type="AlphaFoldDB" id="A0A8J5VK47"/>
<gene>
    <name evidence="1" type="ORF">GUJ93_ZPchr0006g44883</name>
</gene>
<keyword evidence="2" id="KW-1185">Reference proteome</keyword>
<evidence type="ECO:0000313" key="1">
    <source>
        <dbReference type="EMBL" id="KAG8070380.1"/>
    </source>
</evidence>
<protein>
    <submittedName>
        <fullName evidence="1">Uncharacterized protein</fullName>
    </submittedName>
</protein>
<dbReference type="Proteomes" id="UP000729402">
    <property type="component" value="Unassembled WGS sequence"/>
</dbReference>
<accession>A0A8J5VK47</accession>
<dbReference type="EMBL" id="JAAALK010000283">
    <property type="protein sequence ID" value="KAG8070380.1"/>
    <property type="molecule type" value="Genomic_DNA"/>
</dbReference>
<comment type="caution">
    <text evidence="1">The sequence shown here is derived from an EMBL/GenBank/DDBJ whole genome shotgun (WGS) entry which is preliminary data.</text>
</comment>